<feature type="coiled-coil region" evidence="1">
    <location>
        <begin position="83"/>
        <end position="128"/>
    </location>
</feature>
<evidence type="ECO:0000313" key="3">
    <source>
        <dbReference type="EMBL" id="KAK0179763.1"/>
    </source>
</evidence>
<reference evidence="3" key="1">
    <citation type="journal article" date="2023" name="bioRxiv">
        <title>Scaffold-level genome assemblies of two parasitoid biocontrol wasps reveal the parthenogenesis mechanism and an associated novel virus.</title>
        <authorList>
            <person name="Inwood S."/>
            <person name="Skelly J."/>
            <person name="Guhlin J."/>
            <person name="Harrop T."/>
            <person name="Goldson S."/>
            <person name="Dearden P."/>
        </authorList>
    </citation>
    <scope>NUCLEOTIDE SEQUENCE</scope>
    <source>
        <strain evidence="3">Lincoln</strain>
        <tissue evidence="3">Whole body</tissue>
    </source>
</reference>
<evidence type="ECO:0000256" key="2">
    <source>
        <dbReference type="SAM" id="MobiDB-lite"/>
    </source>
</evidence>
<organism evidence="3 4">
    <name type="scientific">Microctonus hyperodae</name>
    <name type="common">Parasitoid wasp</name>
    <dbReference type="NCBI Taxonomy" id="165561"/>
    <lineage>
        <taxon>Eukaryota</taxon>
        <taxon>Metazoa</taxon>
        <taxon>Ecdysozoa</taxon>
        <taxon>Arthropoda</taxon>
        <taxon>Hexapoda</taxon>
        <taxon>Insecta</taxon>
        <taxon>Pterygota</taxon>
        <taxon>Neoptera</taxon>
        <taxon>Endopterygota</taxon>
        <taxon>Hymenoptera</taxon>
        <taxon>Apocrita</taxon>
        <taxon>Ichneumonoidea</taxon>
        <taxon>Braconidae</taxon>
        <taxon>Euphorinae</taxon>
        <taxon>Microctonus</taxon>
    </lineage>
</organism>
<feature type="compositionally biased region" description="Basic residues" evidence="2">
    <location>
        <begin position="1"/>
        <end position="13"/>
    </location>
</feature>
<keyword evidence="4" id="KW-1185">Reference proteome</keyword>
<evidence type="ECO:0000313" key="4">
    <source>
        <dbReference type="Proteomes" id="UP001168972"/>
    </source>
</evidence>
<reference evidence="3" key="2">
    <citation type="submission" date="2023-03" db="EMBL/GenBank/DDBJ databases">
        <authorList>
            <person name="Inwood S.N."/>
            <person name="Skelly J.G."/>
            <person name="Guhlin J."/>
            <person name="Harrop T.W.R."/>
            <person name="Goldson S.G."/>
            <person name="Dearden P.K."/>
        </authorList>
    </citation>
    <scope>NUCLEOTIDE SEQUENCE</scope>
    <source>
        <strain evidence="3">Lincoln</strain>
        <tissue evidence="3">Whole body</tissue>
    </source>
</reference>
<feature type="compositionally biased region" description="Basic and acidic residues" evidence="2">
    <location>
        <begin position="19"/>
        <end position="29"/>
    </location>
</feature>
<dbReference type="AlphaFoldDB" id="A0AA39G1R1"/>
<dbReference type="CDD" id="cd21931">
    <property type="entry name" value="TD_EMAP-like"/>
    <property type="match status" value="1"/>
</dbReference>
<evidence type="ECO:0000256" key="1">
    <source>
        <dbReference type="SAM" id="Coils"/>
    </source>
</evidence>
<comment type="caution">
    <text evidence="3">The sequence shown here is derived from an EMBL/GenBank/DDBJ whole genome shotgun (WGS) entry which is preliminary data.</text>
</comment>
<name>A0AA39G1R1_MICHY</name>
<proteinExistence type="predicted"/>
<accession>A0AA39G1R1</accession>
<keyword evidence="1" id="KW-0175">Coiled coil</keyword>
<sequence length="284" mass="32376">MPKMSHGIKRTHKQLCGPIKKDPFGHNHDDDDDDEEDTKIQIKSMKTSLPPCKSSVTPPTPRNAYDRRYSASKTHGCQSKPTLLNFMDRLGHLEEKLADQQQEIIRRLARLEEQGHRIEEELRCMGRNRRPASRRVGTKPPGLPFDSVEAICSFEEATDEEYDTLVDYCVWLAGSTPGDCASIYYKNIMTDELSDHITWAGARNMTALDGTRLAQAFEDAMSQNPYFRRPNRAEFKEAIVKALNSAKERVRKARAGMMLQKNKISLNYNAAQDYGDEFSDEELT</sequence>
<dbReference type="Proteomes" id="UP001168972">
    <property type="component" value="Unassembled WGS sequence"/>
</dbReference>
<feature type="region of interest" description="Disordered" evidence="2">
    <location>
        <begin position="1"/>
        <end position="41"/>
    </location>
</feature>
<dbReference type="EMBL" id="JAQQBR010000003">
    <property type="protein sequence ID" value="KAK0179763.1"/>
    <property type="molecule type" value="Genomic_DNA"/>
</dbReference>
<gene>
    <name evidence="3" type="ORF">PV327_005484</name>
</gene>
<dbReference type="InterPro" id="IPR049813">
    <property type="entry name" value="Elp-1-like_TD"/>
</dbReference>
<protein>
    <submittedName>
        <fullName evidence="3">Uncharacterized protein</fullName>
    </submittedName>
</protein>